<reference evidence="2 3" key="1">
    <citation type="journal article" date="2016" name="Proc. Natl. Acad. Sci. U.S.A.">
        <title>Comparative genomics of biotechnologically important yeasts.</title>
        <authorList>
            <person name="Riley R."/>
            <person name="Haridas S."/>
            <person name="Wolfe K.H."/>
            <person name="Lopes M.R."/>
            <person name="Hittinger C.T."/>
            <person name="Goeker M."/>
            <person name="Salamov A.A."/>
            <person name="Wisecaver J.H."/>
            <person name="Long T.M."/>
            <person name="Calvey C.H."/>
            <person name="Aerts A.L."/>
            <person name="Barry K.W."/>
            <person name="Choi C."/>
            <person name="Clum A."/>
            <person name="Coughlan A.Y."/>
            <person name="Deshpande S."/>
            <person name="Douglass A.P."/>
            <person name="Hanson S.J."/>
            <person name="Klenk H.-P."/>
            <person name="LaButti K.M."/>
            <person name="Lapidus A."/>
            <person name="Lindquist E.A."/>
            <person name="Lipzen A.M."/>
            <person name="Meier-Kolthoff J.P."/>
            <person name="Ohm R.A."/>
            <person name="Otillar R.P."/>
            <person name="Pangilinan J.L."/>
            <person name="Peng Y."/>
            <person name="Rokas A."/>
            <person name="Rosa C.A."/>
            <person name="Scheuner C."/>
            <person name="Sibirny A.A."/>
            <person name="Slot J.C."/>
            <person name="Stielow J.B."/>
            <person name="Sun H."/>
            <person name="Kurtzman C.P."/>
            <person name="Blackwell M."/>
            <person name="Grigoriev I.V."/>
            <person name="Jeffries T.W."/>
        </authorList>
    </citation>
    <scope>NUCLEOTIDE SEQUENCE [LARGE SCALE GENOMIC DNA]</scope>
    <source>
        <strain evidence="2 3">NRRL Y-11557</strain>
    </source>
</reference>
<dbReference type="EMBL" id="KV454296">
    <property type="protein sequence ID" value="ODQ72152.1"/>
    <property type="molecule type" value="Genomic_DNA"/>
</dbReference>
<gene>
    <name evidence="2" type="ORF">LIPSTDRAFT_72853</name>
</gene>
<dbReference type="PANTHER" id="PTHR12126:SF11">
    <property type="entry name" value="NADH DEHYDROGENASE [UBIQUINONE] 1 ALPHA SUBCOMPLEX SUBUNIT 9, MITOCHONDRIAL"/>
    <property type="match status" value="1"/>
</dbReference>
<dbReference type="SUPFAM" id="SSF51735">
    <property type="entry name" value="NAD(P)-binding Rossmann-fold domains"/>
    <property type="match status" value="1"/>
</dbReference>
<dbReference type="InterPro" id="IPR036291">
    <property type="entry name" value="NAD(P)-bd_dom_sf"/>
</dbReference>
<dbReference type="OrthoDB" id="275457at2759"/>
<organism evidence="2 3">
    <name type="scientific">Lipomyces starkeyi NRRL Y-11557</name>
    <dbReference type="NCBI Taxonomy" id="675824"/>
    <lineage>
        <taxon>Eukaryota</taxon>
        <taxon>Fungi</taxon>
        <taxon>Dikarya</taxon>
        <taxon>Ascomycota</taxon>
        <taxon>Saccharomycotina</taxon>
        <taxon>Lipomycetes</taxon>
        <taxon>Lipomycetales</taxon>
        <taxon>Lipomycetaceae</taxon>
        <taxon>Lipomyces</taxon>
    </lineage>
</organism>
<proteinExistence type="predicted"/>
<sequence>MHFLAPARAQFPAIKRKVILQAYVSSRGAHDLAITLSGKPVFSYGPGGRSSRTGRVATVFGANGFLGRYLVSKLARHGTIVMVPFREEMNKRFLKVTGDLGVVNFVEFDIRNIESIEESVKYSDIVYNLVSRDYPTKHFSFYDVHVEATRRIANAVAKFGVDRFIQVSHHDASPDSPSEFLRTKFEAEQVARDIIPNTTIVRPSPMIGWEDKLIKKIISWPSYTVNNAQQEIRPVHVFDVALALQKIGFDDSTAGNTYELYGPEVMTVDAVRQRCELEALKPYPYYNLPKKLYANVSEFLNQILWWPVGCADQVERMTINQKVDKSALTFADIGMKAEKLEDYVGQYVRHYRGNLFQDVAPDSVAERKREREFIHVTR</sequence>
<dbReference type="STRING" id="675824.A0A1E3Q4T3"/>
<name>A0A1E3Q4T3_LIPST</name>
<keyword evidence="3" id="KW-1185">Reference proteome</keyword>
<dbReference type="Proteomes" id="UP000094385">
    <property type="component" value="Unassembled WGS sequence"/>
</dbReference>
<evidence type="ECO:0000259" key="1">
    <source>
        <dbReference type="Pfam" id="PF01370"/>
    </source>
</evidence>
<dbReference type="AlphaFoldDB" id="A0A1E3Q4T3"/>
<dbReference type="Pfam" id="PF01370">
    <property type="entry name" value="Epimerase"/>
    <property type="match status" value="1"/>
</dbReference>
<accession>A0A1E3Q4T3</accession>
<protein>
    <recommendedName>
        <fullName evidence="1">NAD-dependent epimerase/dehydratase domain-containing protein</fullName>
    </recommendedName>
</protein>
<dbReference type="InterPro" id="IPR051207">
    <property type="entry name" value="ComplexI_NDUFA9_subunit"/>
</dbReference>
<dbReference type="CDD" id="cd05271">
    <property type="entry name" value="NDUFA9_like_SDR_a"/>
    <property type="match status" value="1"/>
</dbReference>
<evidence type="ECO:0000313" key="2">
    <source>
        <dbReference type="EMBL" id="ODQ72152.1"/>
    </source>
</evidence>
<evidence type="ECO:0000313" key="3">
    <source>
        <dbReference type="Proteomes" id="UP000094385"/>
    </source>
</evidence>
<dbReference type="GO" id="GO:0044877">
    <property type="term" value="F:protein-containing complex binding"/>
    <property type="evidence" value="ECO:0007669"/>
    <property type="project" value="TreeGrafter"/>
</dbReference>
<dbReference type="PANTHER" id="PTHR12126">
    <property type="entry name" value="NADH-UBIQUINONE OXIDOREDUCTASE 39 KDA SUBUNIT-RELATED"/>
    <property type="match status" value="1"/>
</dbReference>
<dbReference type="Gene3D" id="3.40.50.720">
    <property type="entry name" value="NAD(P)-binding Rossmann-like Domain"/>
    <property type="match status" value="1"/>
</dbReference>
<dbReference type="InterPro" id="IPR001509">
    <property type="entry name" value="Epimerase_deHydtase"/>
</dbReference>
<feature type="domain" description="NAD-dependent epimerase/dehydratase" evidence="1">
    <location>
        <begin position="58"/>
        <end position="172"/>
    </location>
</feature>
<dbReference type="GO" id="GO:0005739">
    <property type="term" value="C:mitochondrion"/>
    <property type="evidence" value="ECO:0007669"/>
    <property type="project" value="TreeGrafter"/>
</dbReference>